<dbReference type="EMBL" id="JAVDXQ010000002">
    <property type="protein sequence ID" value="MDR7296275.1"/>
    <property type="molecule type" value="Genomic_DNA"/>
</dbReference>
<dbReference type="Proteomes" id="UP001180536">
    <property type="component" value="Unassembled WGS sequence"/>
</dbReference>
<sequence length="524" mass="54116">MTKKWVPHAGKLTLLAACAMLAACGGGGEGANAGGRQQFITFKYPGGGELEQVKTLSATTTSGLAVSFKSSTPDFCTVSGDQLTLVKAGECRVIASQAGGKTDDGVQWAAADDADQLFTVLKHPQMPTVPLAVMVRASSANVELSATTSAGIAATYTSTTPTVCTVSGKTLTASGAGLCMLAVTAPANDHYAALEGGVAAIAVGPIPPMVVQRQNKTQTIALAAVDASGSALTYSSTAPAVCSVSGTSLQLTADGLCTLSMSGANGASETLTVNVGPRFFASGFNATTSRTAELGGIDSNGGFPDASWCGAVTPSYCNLSVTPFSATFSFDIKPSNNPNWKGDFGWSYYTFEIGAPMKQNGSTFEALPFDVKTEESLFVTLNMNQTLFDGKGGVFVRVKTNHLLKKSDGSDCYVTVSTHVLPTSAAPAGYVLPFKDFAVTDKCESADLPQTEGWMFDWGVSAESKAAALKEIRTYGIRALQFAPNGLNTTRPTPNADGSVPTDPKDAAYTLSTGITVFGPITVQ</sequence>
<dbReference type="PROSITE" id="PS51257">
    <property type="entry name" value="PROKAR_LIPOPROTEIN"/>
    <property type="match status" value="1"/>
</dbReference>
<proteinExistence type="predicted"/>
<organism evidence="2 3">
    <name type="scientific">Pelomonas aquatica</name>
    <dbReference type="NCBI Taxonomy" id="431058"/>
    <lineage>
        <taxon>Bacteria</taxon>
        <taxon>Pseudomonadati</taxon>
        <taxon>Pseudomonadota</taxon>
        <taxon>Betaproteobacteria</taxon>
        <taxon>Burkholderiales</taxon>
        <taxon>Sphaerotilaceae</taxon>
        <taxon>Roseateles</taxon>
    </lineage>
</organism>
<evidence type="ECO:0000313" key="2">
    <source>
        <dbReference type="EMBL" id="MDR7296275.1"/>
    </source>
</evidence>
<keyword evidence="1" id="KW-0732">Signal</keyword>
<name>A0ABU1Z6N7_9BURK</name>
<comment type="caution">
    <text evidence="2">The sequence shown here is derived from an EMBL/GenBank/DDBJ whole genome shotgun (WGS) entry which is preliminary data.</text>
</comment>
<gene>
    <name evidence="2" type="ORF">J2X16_001614</name>
</gene>
<evidence type="ECO:0000256" key="1">
    <source>
        <dbReference type="SAM" id="SignalP"/>
    </source>
</evidence>
<protein>
    <submittedName>
        <fullName evidence="2">Uncharacterized protein</fullName>
    </submittedName>
</protein>
<evidence type="ECO:0000313" key="3">
    <source>
        <dbReference type="Proteomes" id="UP001180536"/>
    </source>
</evidence>
<keyword evidence="3" id="KW-1185">Reference proteome</keyword>
<dbReference type="RefSeq" id="WP_310343532.1">
    <property type="nucleotide sequence ID" value="NZ_JAVDXQ010000002.1"/>
</dbReference>
<feature type="chain" id="PRO_5045488904" evidence="1">
    <location>
        <begin position="23"/>
        <end position="524"/>
    </location>
</feature>
<reference evidence="2 3" key="1">
    <citation type="submission" date="2023-07" db="EMBL/GenBank/DDBJ databases">
        <title>Sorghum-associated microbial communities from plants grown in Nebraska, USA.</title>
        <authorList>
            <person name="Schachtman D."/>
        </authorList>
    </citation>
    <scope>NUCLEOTIDE SEQUENCE [LARGE SCALE GENOMIC DNA]</scope>
    <source>
        <strain evidence="2 3">BE310</strain>
    </source>
</reference>
<feature type="signal peptide" evidence="1">
    <location>
        <begin position="1"/>
        <end position="22"/>
    </location>
</feature>
<accession>A0ABU1Z6N7</accession>